<feature type="compositionally biased region" description="Low complexity" evidence="17">
    <location>
        <begin position="324"/>
        <end position="346"/>
    </location>
</feature>
<keyword evidence="13" id="KW-0694">RNA-binding</keyword>
<dbReference type="GO" id="GO:0046872">
    <property type="term" value="F:metal ion binding"/>
    <property type="evidence" value="ECO:0007669"/>
    <property type="project" value="UniProtKB-KW"/>
</dbReference>
<keyword evidence="11" id="KW-0862">Zinc</keyword>
<dbReference type="NCBIfam" id="TIGR00757">
    <property type="entry name" value="RNaseEG"/>
    <property type="match status" value="1"/>
</dbReference>
<organism evidence="19 20">
    <name type="scientific">Corynebacterium bovis</name>
    <dbReference type="NCBI Taxonomy" id="36808"/>
    <lineage>
        <taxon>Bacteria</taxon>
        <taxon>Bacillati</taxon>
        <taxon>Actinomycetota</taxon>
        <taxon>Actinomycetes</taxon>
        <taxon>Mycobacteriales</taxon>
        <taxon>Corynebacteriaceae</taxon>
        <taxon>Corynebacterium</taxon>
    </lineage>
</organism>
<dbReference type="EC" id="3.1.26.12" evidence="15"/>
<evidence type="ECO:0000256" key="4">
    <source>
        <dbReference type="ARBA" id="ARBA00005522"/>
    </source>
</evidence>
<feature type="compositionally biased region" description="Basic and acidic residues" evidence="17">
    <location>
        <begin position="525"/>
        <end position="544"/>
    </location>
</feature>
<feature type="compositionally biased region" description="Basic and acidic residues" evidence="17">
    <location>
        <begin position="1369"/>
        <end position="1405"/>
    </location>
</feature>
<dbReference type="PANTHER" id="PTHR30001">
    <property type="entry name" value="RIBONUCLEASE"/>
    <property type="match status" value="1"/>
</dbReference>
<keyword evidence="12" id="KW-0460">Magnesium</keyword>
<protein>
    <recommendedName>
        <fullName evidence="16">Ribonuclease E</fullName>
        <ecNumber evidence="15">3.1.26.12</ecNumber>
    </recommendedName>
</protein>
<feature type="compositionally biased region" description="Basic and acidic residues" evidence="17">
    <location>
        <begin position="1155"/>
        <end position="1173"/>
    </location>
</feature>
<evidence type="ECO:0000256" key="11">
    <source>
        <dbReference type="ARBA" id="ARBA00022833"/>
    </source>
</evidence>
<comment type="cofactor">
    <cofactor evidence="2">
        <name>Zn(2+)</name>
        <dbReference type="ChEBI" id="CHEBI:29105"/>
    </cofactor>
</comment>
<dbReference type="GO" id="GO:0005737">
    <property type="term" value="C:cytoplasm"/>
    <property type="evidence" value="ECO:0007669"/>
    <property type="project" value="UniProtKB-SubCell"/>
</dbReference>
<evidence type="ECO:0000256" key="7">
    <source>
        <dbReference type="ARBA" id="ARBA00022664"/>
    </source>
</evidence>
<comment type="caution">
    <text evidence="19">The sequence shown here is derived from an EMBL/GenBank/DDBJ whole genome shotgun (WGS) entry which is preliminary data.</text>
</comment>
<feature type="compositionally biased region" description="Low complexity" evidence="17">
    <location>
        <begin position="1268"/>
        <end position="1295"/>
    </location>
</feature>
<evidence type="ECO:0000256" key="3">
    <source>
        <dbReference type="ARBA" id="ARBA00004496"/>
    </source>
</evidence>
<dbReference type="FunFam" id="2.40.50.140:FF:000066">
    <property type="entry name" value="Ribonuclease E"/>
    <property type="match status" value="1"/>
</dbReference>
<keyword evidence="5" id="KW-0963">Cytoplasm</keyword>
<evidence type="ECO:0000256" key="9">
    <source>
        <dbReference type="ARBA" id="ARBA00022723"/>
    </source>
</evidence>
<feature type="compositionally biased region" description="Low complexity" evidence="17">
    <location>
        <begin position="1174"/>
        <end position="1194"/>
    </location>
</feature>
<feature type="compositionally biased region" description="Basic residues" evidence="17">
    <location>
        <begin position="1482"/>
        <end position="1494"/>
    </location>
</feature>
<dbReference type="GO" id="GO:0008033">
    <property type="term" value="P:tRNA processing"/>
    <property type="evidence" value="ECO:0007669"/>
    <property type="project" value="UniProtKB-KW"/>
</dbReference>
<feature type="compositionally biased region" description="Low complexity" evidence="17">
    <location>
        <begin position="1207"/>
        <end position="1220"/>
    </location>
</feature>
<evidence type="ECO:0000256" key="1">
    <source>
        <dbReference type="ARBA" id="ARBA00001946"/>
    </source>
</evidence>
<evidence type="ECO:0000313" key="19">
    <source>
        <dbReference type="EMBL" id="RRO87603.1"/>
    </source>
</evidence>
<feature type="compositionally biased region" description="Basic and acidic residues" evidence="17">
    <location>
        <begin position="356"/>
        <end position="378"/>
    </location>
</feature>
<feature type="compositionally biased region" description="Basic and acidic residues" evidence="17">
    <location>
        <begin position="553"/>
        <end position="579"/>
    </location>
</feature>
<comment type="similarity">
    <text evidence="4">Belongs to the RNase E/G family.</text>
</comment>
<keyword evidence="7" id="KW-0507">mRNA processing</keyword>
<feature type="region of interest" description="Disordered" evidence="17">
    <location>
        <begin position="82"/>
        <end position="579"/>
    </location>
</feature>
<sequence>MVPPSPRQRRNVAQFSPETARAAETIVLDEVPAKVRVHVLAKTIGVTSKDLIAALAATGVEGKVASSSVTRDQVEALVAAARAQGGSGDGAGSAATGEGTTTRAAATRRTSDGAKAAKGTKATKSTKAAKSTKRTAGATSAKASTGAEAAQDTGEAVSPENAENAANAGSAVNEAKAEPAKKTRATKSTKRTAGAKSSKATKATKATTAGKASSTKDGAATRKATKATKAATTTEPAAADDAATSGRSGTPAPDAASSEMPVFLPPSEDAAGTTAGAATAATAAAADPGETAADTQTDADASGAEQSGGQRSSRRRPRRRTTKRTTAAETSAEAPEAPDADGAPARQASAGTAEASDSRDDTRENTHDDTHDDAREDAGTDPATGTGAPRRRRVRRIIRRVGAARVSDEAGADDAGSTDRARGGNRSDDRDGDAGQAEDGRNRRGGRGRGRGRGGDRGSAASTPSRTQDDDRQESPKESAKETSRGSRKGRQKDQGNQGKDQGNQGKDHGSNGKDHGNQGGNGKDQGKDSKDHGSNGKDGKDQGGRTVEVVDEPVKLKGSTRLESKRRWRQEQDNETPRPISRAEFRARRELVHRSLVVRDSERTDHAGTTTQVGVTENGMLVEHFVTSETQQSIVGNIYLGRVQNVLASMEAAFIDIGTGRNAVLYAGEVDWRSEYLHSRHRRIDAALKQGDQILVQVIKDPVGHKGARLTNRISFAGRFLVYLPGGTSAGISRRLPEGERKRLKEVLKRVIPGDGGAIIRTAAEGVSEEMIGEDVTALHDRWLEIRAREKKARSRRGSTPETMYEEPNMLVKVIRDIFNEGFNELVVDGDASWSVVQSYVHRMAPDLEDRLVRWNRRQHGGQDVFAAKELDAQLEKALSRKVWLPSGGHLIFDRTEAMTVVDVNTGSFTGAGGNLEQTVTENNLEAAEEIVRQIRLRDIGGMIVVDFIDMVLEENQDLVLRRLTEHLSRDRTRHNVSEVTSLGLVQMTRKRLGTGLLEAFSTPCEACDGRGLVIHPDPVEPEEDDGDRRRDHGGREGRRQAQREQERAEEIRKRTADEVRRAHEAEESGEDDDAATATAAAGAGRGRGRGDDGARSGRDAGADGTAGTADDSGDDGSGRGRSRRGRRGSGRRTVSAARRSEQSGVSGATRRSRSADADGRADADADVRADTGAETGAEASAASSRGAGSSGDRPTVVRRRRIVRRGTGLAAAGRPTRTGRPRRTDDADVAEIAAEALRRAAAEDPDEPTGENYVPEDVLRGGGDPAASGAGTRAGAGDAEATGDSTGDAAGDSAGDGHRRSRRTRRVVRKTTGSGNATGATGAKSAGKTGKTGKTGNAKDTGNATGGRKTGNDGNAKKTGNAGNAKGRADGAAREAGTRRGGGTDRDARAAYEEARREFEASPRRRRSVRGNSRSDVAPTPADFGVTPEDGAPSGGPSGGSGRGDAPARGGRRGGAADRDATPDDRDTGAGRSGGGRSSGRSRRRRVVRRNG</sequence>
<dbReference type="PROSITE" id="PS50126">
    <property type="entry name" value="S1"/>
    <property type="match status" value="1"/>
</dbReference>
<dbReference type="GO" id="GO:0006397">
    <property type="term" value="P:mRNA processing"/>
    <property type="evidence" value="ECO:0007669"/>
    <property type="project" value="UniProtKB-KW"/>
</dbReference>
<keyword evidence="8" id="KW-0819">tRNA processing</keyword>
<evidence type="ECO:0000256" key="5">
    <source>
        <dbReference type="ARBA" id="ARBA00022490"/>
    </source>
</evidence>
<feature type="compositionally biased region" description="Basic and acidic residues" evidence="17">
    <location>
        <begin position="1028"/>
        <end position="1068"/>
    </location>
</feature>
<feature type="compositionally biased region" description="Basic and acidic residues" evidence="17">
    <location>
        <begin position="467"/>
        <end position="485"/>
    </location>
</feature>
<dbReference type="SUPFAM" id="SSF50249">
    <property type="entry name" value="Nucleic acid-binding proteins"/>
    <property type="match status" value="1"/>
</dbReference>
<dbReference type="Gene3D" id="1.10.10.2480">
    <property type="match status" value="1"/>
</dbReference>
<feature type="compositionally biased region" description="Low complexity" evidence="17">
    <location>
        <begin position="269"/>
        <end position="311"/>
    </location>
</feature>
<dbReference type="CDD" id="cd04453">
    <property type="entry name" value="S1_RNase_E"/>
    <property type="match status" value="1"/>
</dbReference>
<keyword evidence="6" id="KW-0698">rRNA processing</keyword>
<dbReference type="InterPro" id="IPR003029">
    <property type="entry name" value="S1_domain"/>
</dbReference>
<evidence type="ECO:0000259" key="18">
    <source>
        <dbReference type="PROSITE" id="PS50126"/>
    </source>
</evidence>
<dbReference type="Pfam" id="PF10150">
    <property type="entry name" value="RNase_E_G"/>
    <property type="match status" value="1"/>
</dbReference>
<proteinExistence type="inferred from homology"/>
<feature type="compositionally biased region" description="Basic residues" evidence="17">
    <location>
        <begin position="1122"/>
        <end position="1132"/>
    </location>
</feature>
<evidence type="ECO:0000256" key="15">
    <source>
        <dbReference type="ARBA" id="ARBA00066879"/>
    </source>
</evidence>
<evidence type="ECO:0000256" key="17">
    <source>
        <dbReference type="SAM" id="MobiDB-lite"/>
    </source>
</evidence>
<evidence type="ECO:0000256" key="13">
    <source>
        <dbReference type="ARBA" id="ARBA00022884"/>
    </source>
</evidence>
<evidence type="ECO:0000256" key="12">
    <source>
        <dbReference type="ARBA" id="ARBA00022842"/>
    </source>
</evidence>
<comment type="subcellular location">
    <subcellularLocation>
        <location evidence="3">Cytoplasm</location>
    </subcellularLocation>
</comment>
<evidence type="ECO:0000256" key="16">
    <source>
        <dbReference type="ARBA" id="ARBA00072999"/>
    </source>
</evidence>
<reference evidence="19 20" key="1">
    <citation type="submission" date="2018-01" db="EMBL/GenBank/DDBJ databases">
        <title>Twenty Corynebacterium bovis Genomes.</title>
        <authorList>
            <person name="Gulvik C.A."/>
        </authorList>
    </citation>
    <scope>NUCLEOTIDE SEQUENCE [LARGE SCALE GENOMIC DNA]</scope>
    <source>
        <strain evidence="19 20">F6900</strain>
    </source>
</reference>
<dbReference type="InterPro" id="IPR019307">
    <property type="entry name" value="RNA-bd_AU-1/RNase_E/G"/>
</dbReference>
<feature type="compositionally biased region" description="Low complexity" evidence="17">
    <location>
        <begin position="1312"/>
        <end position="1344"/>
    </location>
</feature>
<dbReference type="SMART" id="SM00316">
    <property type="entry name" value="S1"/>
    <property type="match status" value="1"/>
</dbReference>
<dbReference type="PANTHER" id="PTHR30001:SF0">
    <property type="entry name" value="RIBONUCLEASE G"/>
    <property type="match status" value="1"/>
</dbReference>
<evidence type="ECO:0000256" key="6">
    <source>
        <dbReference type="ARBA" id="ARBA00022552"/>
    </source>
</evidence>
<dbReference type="GO" id="GO:0008995">
    <property type="term" value="F:ribonuclease E activity"/>
    <property type="evidence" value="ECO:0007669"/>
    <property type="project" value="UniProtKB-EC"/>
</dbReference>
<comment type="cofactor">
    <cofactor evidence="1">
        <name>Mg(2+)</name>
        <dbReference type="ChEBI" id="CHEBI:18420"/>
    </cofactor>
</comment>
<evidence type="ECO:0000256" key="14">
    <source>
        <dbReference type="ARBA" id="ARBA00050524"/>
    </source>
</evidence>
<feature type="compositionally biased region" description="Basic and acidic residues" evidence="17">
    <location>
        <begin position="506"/>
        <end position="517"/>
    </location>
</feature>
<feature type="compositionally biased region" description="Low complexity" evidence="17">
    <location>
        <begin position="495"/>
        <end position="505"/>
    </location>
</feature>
<gene>
    <name evidence="19" type="ORF">CXF48_01395</name>
</gene>
<dbReference type="InterPro" id="IPR004659">
    <property type="entry name" value="RNase_E/G"/>
</dbReference>
<evidence type="ECO:0000256" key="8">
    <source>
        <dbReference type="ARBA" id="ARBA00022694"/>
    </source>
</evidence>
<feature type="compositionally biased region" description="Low complexity" evidence="17">
    <location>
        <begin position="191"/>
        <end position="244"/>
    </location>
</feature>
<feature type="compositionally biased region" description="Basic residues" evidence="17">
    <location>
        <begin position="389"/>
        <end position="399"/>
    </location>
</feature>
<feature type="compositionally biased region" description="Basic and acidic residues" evidence="17">
    <location>
        <begin position="1457"/>
        <end position="1471"/>
    </location>
</feature>
<dbReference type="InterPro" id="IPR012340">
    <property type="entry name" value="NA-bd_OB-fold"/>
</dbReference>
<feature type="compositionally biased region" description="Low complexity" evidence="17">
    <location>
        <begin position="92"/>
        <end position="174"/>
    </location>
</feature>
<dbReference type="GO" id="GO:0006364">
    <property type="term" value="P:rRNA processing"/>
    <property type="evidence" value="ECO:0007669"/>
    <property type="project" value="UniProtKB-KW"/>
</dbReference>
<keyword evidence="10" id="KW-0378">Hydrolase</keyword>
<feature type="compositionally biased region" description="Basic and acidic residues" evidence="17">
    <location>
        <begin position="417"/>
        <end position="442"/>
    </location>
</feature>
<dbReference type="Gene3D" id="2.40.50.140">
    <property type="entry name" value="Nucleic acid-binding proteins"/>
    <property type="match status" value="1"/>
</dbReference>
<dbReference type="Pfam" id="PF04760">
    <property type="entry name" value="IF2_N"/>
    <property type="match status" value="1"/>
</dbReference>
<feature type="compositionally biased region" description="Gly residues" evidence="17">
    <location>
        <begin position="1435"/>
        <end position="1445"/>
    </location>
</feature>
<feature type="compositionally biased region" description="Basic and acidic residues" evidence="17">
    <location>
        <begin position="1090"/>
        <end position="1103"/>
    </location>
</feature>
<evidence type="ECO:0000256" key="2">
    <source>
        <dbReference type="ARBA" id="ARBA00001947"/>
    </source>
</evidence>
<feature type="region of interest" description="Disordered" evidence="17">
    <location>
        <begin position="1009"/>
        <end position="1494"/>
    </location>
</feature>
<keyword evidence="9" id="KW-0479">Metal-binding</keyword>
<dbReference type="InterPro" id="IPR006847">
    <property type="entry name" value="IF2_N"/>
</dbReference>
<feature type="domain" description="S1 motif" evidence="18">
    <location>
        <begin position="637"/>
        <end position="714"/>
    </location>
</feature>
<feature type="compositionally biased region" description="Basic residues" evidence="17">
    <location>
        <begin position="1301"/>
        <end position="1311"/>
    </location>
</feature>
<accession>A0A426Q0W6</accession>
<feature type="compositionally biased region" description="Basic residues" evidence="17">
    <location>
        <begin position="312"/>
        <end position="323"/>
    </location>
</feature>
<dbReference type="EMBL" id="PQNK01000002">
    <property type="protein sequence ID" value="RRO87603.1"/>
    <property type="molecule type" value="Genomic_DNA"/>
</dbReference>
<dbReference type="GO" id="GO:0003723">
    <property type="term" value="F:RNA binding"/>
    <property type="evidence" value="ECO:0007669"/>
    <property type="project" value="UniProtKB-KW"/>
</dbReference>
<name>A0A426Q0W6_9CORY</name>
<dbReference type="Proteomes" id="UP000276526">
    <property type="component" value="Unassembled WGS sequence"/>
</dbReference>
<feature type="compositionally biased region" description="Basic residues" evidence="17">
    <location>
        <begin position="443"/>
        <end position="452"/>
    </location>
</feature>
<comment type="catalytic activity">
    <reaction evidence="14">
        <text>Endonucleolytic cleavage of single-stranded RNA in A- and U-rich regions.</text>
        <dbReference type="EC" id="3.1.26.12"/>
    </reaction>
</comment>
<evidence type="ECO:0000313" key="20">
    <source>
        <dbReference type="Proteomes" id="UP000276526"/>
    </source>
</evidence>
<evidence type="ECO:0000256" key="10">
    <source>
        <dbReference type="ARBA" id="ARBA00022801"/>
    </source>
</evidence>